<dbReference type="AlphaFoldDB" id="A0A8C0UIS2"/>
<dbReference type="InterPro" id="IPR018378">
    <property type="entry name" value="C-type_lectin_CS"/>
</dbReference>
<evidence type="ECO:0000313" key="4">
    <source>
        <dbReference type="Ensembl" id="ENSCCEP00000009567.1"/>
    </source>
</evidence>
<dbReference type="Proteomes" id="UP000694410">
    <property type="component" value="Unplaced"/>
</dbReference>
<protein>
    <recommendedName>
        <fullName evidence="3">C-type lectin domain-containing protein</fullName>
    </recommendedName>
</protein>
<dbReference type="Ensembl" id="ENSCCET00000015112.1">
    <property type="protein sequence ID" value="ENSCCEP00000009567.1"/>
    <property type="gene ID" value="ENSCCEG00000009674.1"/>
</dbReference>
<dbReference type="Gene3D" id="3.10.100.10">
    <property type="entry name" value="Mannose-Binding Protein A, subunit A"/>
    <property type="match status" value="1"/>
</dbReference>
<dbReference type="SMART" id="SM00034">
    <property type="entry name" value="CLECT"/>
    <property type="match status" value="1"/>
</dbReference>
<sequence>MNSGGKKGKKGIRAVGKGLYWEYWAVLGALGSLPVQQEQTRLQFGIHQHQLELQELTELLCQARSSRRCQAGWKSHGNSCYSFSRDSLSWGSARNACGDLGAHLAVVSSEEEQVFLLENSNRSSSYWLGVTDREQEGKWLWVTGEDPDFRFWDVWLEDSERELKDCGTIGPRGLWVNARCSEFHRWICEKPGNC</sequence>
<keyword evidence="2" id="KW-1015">Disulfide bond</keyword>
<dbReference type="InterPro" id="IPR016187">
    <property type="entry name" value="CTDL_fold"/>
</dbReference>
<evidence type="ECO:0000256" key="1">
    <source>
        <dbReference type="ARBA" id="ARBA00022734"/>
    </source>
</evidence>
<evidence type="ECO:0000313" key="5">
    <source>
        <dbReference type="Proteomes" id="UP000694410"/>
    </source>
</evidence>
<dbReference type="InterPro" id="IPR051379">
    <property type="entry name" value="C-type_Lectin_Receptor_IMM"/>
</dbReference>
<feature type="domain" description="C-type lectin" evidence="3">
    <location>
        <begin position="76"/>
        <end position="189"/>
    </location>
</feature>
<dbReference type="GO" id="GO:0030246">
    <property type="term" value="F:carbohydrate binding"/>
    <property type="evidence" value="ECO:0007669"/>
    <property type="project" value="UniProtKB-KW"/>
</dbReference>
<accession>A0A8C0UIS2</accession>
<dbReference type="PROSITE" id="PS00615">
    <property type="entry name" value="C_TYPE_LECTIN_1"/>
    <property type="match status" value="1"/>
</dbReference>
<dbReference type="SUPFAM" id="SSF56436">
    <property type="entry name" value="C-type lectin-like"/>
    <property type="match status" value="1"/>
</dbReference>
<name>A0A8C0UIS2_CYACU</name>
<dbReference type="PROSITE" id="PS50041">
    <property type="entry name" value="C_TYPE_LECTIN_2"/>
    <property type="match status" value="1"/>
</dbReference>
<dbReference type="PANTHER" id="PTHR46746:SF9">
    <property type="entry name" value="CD209 ANTIGEN-LIKE PROTEIN C-LIKE"/>
    <property type="match status" value="1"/>
</dbReference>
<dbReference type="InterPro" id="IPR016186">
    <property type="entry name" value="C-type_lectin-like/link_sf"/>
</dbReference>
<keyword evidence="1" id="KW-0430">Lectin</keyword>
<dbReference type="PANTHER" id="PTHR46746">
    <property type="entry name" value="KILLER CELL LECTIN-LIKE RECEPTOR SUBFAMILY F MEMBER 2"/>
    <property type="match status" value="1"/>
</dbReference>
<reference evidence="4" key="1">
    <citation type="submission" date="2025-08" db="UniProtKB">
        <authorList>
            <consortium name="Ensembl"/>
        </authorList>
    </citation>
    <scope>IDENTIFICATION</scope>
</reference>
<dbReference type="InterPro" id="IPR001304">
    <property type="entry name" value="C-type_lectin-like"/>
</dbReference>
<keyword evidence="5" id="KW-1185">Reference proteome</keyword>
<evidence type="ECO:0000256" key="2">
    <source>
        <dbReference type="ARBA" id="ARBA00023157"/>
    </source>
</evidence>
<dbReference type="Pfam" id="PF00059">
    <property type="entry name" value="Lectin_C"/>
    <property type="match status" value="1"/>
</dbReference>
<proteinExistence type="predicted"/>
<reference evidence="4" key="2">
    <citation type="submission" date="2025-09" db="UniProtKB">
        <authorList>
            <consortium name="Ensembl"/>
        </authorList>
    </citation>
    <scope>IDENTIFICATION</scope>
</reference>
<evidence type="ECO:0000259" key="3">
    <source>
        <dbReference type="PROSITE" id="PS50041"/>
    </source>
</evidence>
<organism evidence="4 5">
    <name type="scientific">Cyanistes caeruleus</name>
    <name type="common">Eurasian blue tit</name>
    <name type="synonym">Parus caeruleus</name>
    <dbReference type="NCBI Taxonomy" id="156563"/>
    <lineage>
        <taxon>Eukaryota</taxon>
        <taxon>Metazoa</taxon>
        <taxon>Chordata</taxon>
        <taxon>Craniata</taxon>
        <taxon>Vertebrata</taxon>
        <taxon>Euteleostomi</taxon>
        <taxon>Archelosauria</taxon>
        <taxon>Archosauria</taxon>
        <taxon>Dinosauria</taxon>
        <taxon>Saurischia</taxon>
        <taxon>Theropoda</taxon>
        <taxon>Coelurosauria</taxon>
        <taxon>Aves</taxon>
        <taxon>Neognathae</taxon>
        <taxon>Neoaves</taxon>
        <taxon>Telluraves</taxon>
        <taxon>Australaves</taxon>
        <taxon>Passeriformes</taxon>
        <taxon>Paridae</taxon>
        <taxon>Cyanistes</taxon>
    </lineage>
</organism>